<comment type="caution">
    <text evidence="1">The sequence shown here is derived from an EMBL/GenBank/DDBJ whole genome shotgun (WGS) entry which is preliminary data.</text>
</comment>
<organism evidence="1 2">
    <name type="scientific">Bacillus benzoevorans</name>
    <dbReference type="NCBI Taxonomy" id="1456"/>
    <lineage>
        <taxon>Bacteria</taxon>
        <taxon>Bacillati</taxon>
        <taxon>Bacillota</taxon>
        <taxon>Bacilli</taxon>
        <taxon>Bacillales</taxon>
        <taxon>Bacillaceae</taxon>
        <taxon>Bacillus</taxon>
    </lineage>
</organism>
<keyword evidence="2" id="KW-1185">Reference proteome</keyword>
<reference evidence="1 2" key="1">
    <citation type="submission" date="2020-08" db="EMBL/GenBank/DDBJ databases">
        <title>Genomic Encyclopedia of Type Strains, Phase IV (KMG-IV): sequencing the most valuable type-strain genomes for metagenomic binning, comparative biology and taxonomic classification.</title>
        <authorList>
            <person name="Goeker M."/>
        </authorList>
    </citation>
    <scope>NUCLEOTIDE SEQUENCE [LARGE SCALE GENOMIC DNA]</scope>
    <source>
        <strain evidence="1 2">DSM 5391</strain>
    </source>
</reference>
<dbReference type="AlphaFoldDB" id="A0A7X0HUW9"/>
<proteinExistence type="predicted"/>
<dbReference type="EMBL" id="JACHGK010000019">
    <property type="protein sequence ID" value="MBB6447294.1"/>
    <property type="molecule type" value="Genomic_DNA"/>
</dbReference>
<dbReference type="Proteomes" id="UP000531594">
    <property type="component" value="Unassembled WGS sequence"/>
</dbReference>
<protein>
    <submittedName>
        <fullName evidence="1">Uncharacterized protein</fullName>
    </submittedName>
</protein>
<gene>
    <name evidence="1" type="ORF">HNR53_003974</name>
</gene>
<evidence type="ECO:0000313" key="1">
    <source>
        <dbReference type="EMBL" id="MBB6447294.1"/>
    </source>
</evidence>
<evidence type="ECO:0000313" key="2">
    <source>
        <dbReference type="Proteomes" id="UP000531594"/>
    </source>
</evidence>
<name>A0A7X0HUW9_9BACI</name>
<accession>A0A7X0HUW9</accession>
<sequence>MSHSFGNDDLVIKRRKNVFEMLIDYTPLYFTPQKIRSMYTGNAIGFIIDDLTKWDIGTVCPI</sequence>